<comment type="caution">
    <text evidence="2">The sequence shown here is derived from an EMBL/GenBank/DDBJ whole genome shotgun (WGS) entry which is preliminary data.</text>
</comment>
<evidence type="ECO:0000256" key="1">
    <source>
        <dbReference type="SAM" id="MobiDB-lite"/>
    </source>
</evidence>
<reference evidence="2 3" key="1">
    <citation type="submission" date="2021-06" db="EMBL/GenBank/DDBJ databases">
        <title>Caerostris extrusa draft genome.</title>
        <authorList>
            <person name="Kono N."/>
            <person name="Arakawa K."/>
        </authorList>
    </citation>
    <scope>NUCLEOTIDE SEQUENCE [LARGE SCALE GENOMIC DNA]</scope>
</reference>
<evidence type="ECO:0000313" key="2">
    <source>
        <dbReference type="EMBL" id="GIY47827.1"/>
    </source>
</evidence>
<feature type="region of interest" description="Disordered" evidence="1">
    <location>
        <begin position="115"/>
        <end position="141"/>
    </location>
</feature>
<name>A0AAV4TR68_CAEEX</name>
<organism evidence="2 3">
    <name type="scientific">Caerostris extrusa</name>
    <name type="common">Bark spider</name>
    <name type="synonym">Caerostris bankana</name>
    <dbReference type="NCBI Taxonomy" id="172846"/>
    <lineage>
        <taxon>Eukaryota</taxon>
        <taxon>Metazoa</taxon>
        <taxon>Ecdysozoa</taxon>
        <taxon>Arthropoda</taxon>
        <taxon>Chelicerata</taxon>
        <taxon>Arachnida</taxon>
        <taxon>Araneae</taxon>
        <taxon>Araneomorphae</taxon>
        <taxon>Entelegynae</taxon>
        <taxon>Araneoidea</taxon>
        <taxon>Araneidae</taxon>
        <taxon>Caerostris</taxon>
    </lineage>
</organism>
<proteinExistence type="predicted"/>
<dbReference type="Proteomes" id="UP001054945">
    <property type="component" value="Unassembled WGS sequence"/>
</dbReference>
<dbReference type="AlphaFoldDB" id="A0AAV4TR68"/>
<accession>A0AAV4TR68</accession>
<gene>
    <name evidence="2" type="ORF">CEXT_132721</name>
</gene>
<protein>
    <submittedName>
        <fullName evidence="2">Uncharacterized protein</fullName>
    </submittedName>
</protein>
<sequence length="141" mass="15884">MHIGFLGNLFHQALREICTSFVHAESTLCKACDTDQERSGADGDGGINKYRISRFPTEMRVLKLRAPRCASILWTAVKENAYWLSGQSFHQVGKRDMYLFLYMPKARFAKACDTDREREGGSDGGESINTGSQFPTEMCVF</sequence>
<dbReference type="EMBL" id="BPLR01011632">
    <property type="protein sequence ID" value="GIY47827.1"/>
    <property type="molecule type" value="Genomic_DNA"/>
</dbReference>
<keyword evidence="3" id="KW-1185">Reference proteome</keyword>
<evidence type="ECO:0000313" key="3">
    <source>
        <dbReference type="Proteomes" id="UP001054945"/>
    </source>
</evidence>